<sequence length="300" mass="33995">MDSEVTKLPFKYVVLHLAAFSRVNTSSIPLIKFRRRRLYPNLSVNPGTRAQVGVIRHILHLLNKDDVPVGARNPDSIKDVVSEFHYEFLGIISPKEPDDFAHNLIATIINLYPDVVLLTGAPLHNLRLLLKNYPFVTIKRWVGQGGFAGDSVVPPEWRLPKFDGLETCLTFNFNGDPKAALALLSSSRVMTREIVSKNVCHGVIYHQGFHECMKPFRNHSVGLNLIYNGMELYLKCRPEGKMFHDPLAACITVNRSLAQFQEVEIYRKGGEWGAHRAKNTNTFITVTIDHNQFFQTLTQS</sequence>
<comment type="caution">
    <text evidence="2">The sequence shown here is derived from an EMBL/GenBank/DDBJ whole genome shotgun (WGS) entry which is preliminary data.</text>
</comment>
<dbReference type="Proteomes" id="UP000076925">
    <property type="component" value="Unassembled WGS sequence"/>
</dbReference>
<accession>A0A139WSF4</accession>
<evidence type="ECO:0000313" key="3">
    <source>
        <dbReference type="Proteomes" id="UP000076925"/>
    </source>
</evidence>
<keyword evidence="2" id="KW-0378">Hydrolase</keyword>
<feature type="domain" description="Inosine/uridine-preferring nucleoside hydrolase" evidence="1">
    <location>
        <begin position="53"/>
        <end position="295"/>
    </location>
</feature>
<proteinExistence type="predicted"/>
<dbReference type="Pfam" id="PF01156">
    <property type="entry name" value="IU_nuc_hydro"/>
    <property type="match status" value="1"/>
</dbReference>
<dbReference type="Gene3D" id="3.90.245.10">
    <property type="entry name" value="Ribonucleoside hydrolase-like"/>
    <property type="match status" value="1"/>
</dbReference>
<dbReference type="OrthoDB" id="9797882at2"/>
<dbReference type="STRING" id="128403.WA1_05995"/>
<evidence type="ECO:0000313" key="2">
    <source>
        <dbReference type="EMBL" id="KYC35375.1"/>
    </source>
</evidence>
<organism evidence="2 3">
    <name type="scientific">Scytonema hofmannii PCC 7110</name>
    <dbReference type="NCBI Taxonomy" id="128403"/>
    <lineage>
        <taxon>Bacteria</taxon>
        <taxon>Bacillati</taxon>
        <taxon>Cyanobacteriota</taxon>
        <taxon>Cyanophyceae</taxon>
        <taxon>Nostocales</taxon>
        <taxon>Scytonemataceae</taxon>
        <taxon>Scytonema</taxon>
    </lineage>
</organism>
<dbReference type="EMBL" id="ANNX02000051">
    <property type="protein sequence ID" value="KYC35375.1"/>
    <property type="molecule type" value="Genomic_DNA"/>
</dbReference>
<dbReference type="AlphaFoldDB" id="A0A139WSF4"/>
<name>A0A139WSF4_9CYAN</name>
<protein>
    <submittedName>
        <fullName evidence="2">Nucleoside hydrolase</fullName>
    </submittedName>
</protein>
<dbReference type="GO" id="GO:0016799">
    <property type="term" value="F:hydrolase activity, hydrolyzing N-glycosyl compounds"/>
    <property type="evidence" value="ECO:0007669"/>
    <property type="project" value="InterPro"/>
</dbReference>
<keyword evidence="3" id="KW-1185">Reference proteome</keyword>
<dbReference type="RefSeq" id="WP_017748109.1">
    <property type="nucleotide sequence ID" value="NZ_KQ976354.1"/>
</dbReference>
<dbReference type="InterPro" id="IPR036452">
    <property type="entry name" value="Ribo_hydro-like"/>
</dbReference>
<reference evidence="2 3" key="1">
    <citation type="journal article" date="2013" name="Genome Biol. Evol.">
        <title>Genomes of Stigonematalean cyanobacteria (subsection V) and the evolution of oxygenic photosynthesis from prokaryotes to plastids.</title>
        <authorList>
            <person name="Dagan T."/>
            <person name="Roettger M."/>
            <person name="Stucken K."/>
            <person name="Landan G."/>
            <person name="Koch R."/>
            <person name="Major P."/>
            <person name="Gould S.B."/>
            <person name="Goremykin V.V."/>
            <person name="Rippka R."/>
            <person name="Tandeau de Marsac N."/>
            <person name="Gugger M."/>
            <person name="Lockhart P.J."/>
            <person name="Allen J.F."/>
            <person name="Brune I."/>
            <person name="Maus I."/>
            <person name="Puhler A."/>
            <person name="Martin W.F."/>
        </authorList>
    </citation>
    <scope>NUCLEOTIDE SEQUENCE [LARGE SCALE GENOMIC DNA]</scope>
    <source>
        <strain evidence="2 3">PCC 7110</strain>
    </source>
</reference>
<dbReference type="SUPFAM" id="SSF53590">
    <property type="entry name" value="Nucleoside hydrolase"/>
    <property type="match status" value="1"/>
</dbReference>
<evidence type="ECO:0000259" key="1">
    <source>
        <dbReference type="Pfam" id="PF01156"/>
    </source>
</evidence>
<gene>
    <name evidence="2" type="ORF">WA1_05995</name>
</gene>
<dbReference type="InterPro" id="IPR001910">
    <property type="entry name" value="Inosine/uridine_hydrolase_dom"/>
</dbReference>